<evidence type="ECO:0000313" key="3">
    <source>
        <dbReference type="Proteomes" id="UP000052946"/>
    </source>
</evidence>
<dbReference type="PANTHER" id="PTHR36836:SF1">
    <property type="entry name" value="COLANIC ACID BIOSYNTHESIS PROTEIN WCAK"/>
    <property type="match status" value="1"/>
</dbReference>
<dbReference type="PANTHER" id="PTHR36836">
    <property type="entry name" value="COLANIC ACID BIOSYNTHESIS PROTEIN WCAK"/>
    <property type="match status" value="1"/>
</dbReference>
<sequence>MHIVISGYFGFENVGDEAILYSIIESLRAVKPNVNITVLSNNPASTSRSYNVQAVNRRKLKEITQAIRSSDGLISGGGSLLQDKTGMLTIPYYTGVMRIAKFLNKPVFIYAQGMGPISSKLNKWLVKTTLNNVSQITVRDEASKQLLTDIGVTSPAPIVPDPVLGLDQASFSHNWKTSEHLRPFITVSIRDWPTKQAYHKKVATCLDYLAQNGYDIVFVPMHGKQDAVQSKKTADLMKEKSYLFPSDASIQEKIAIIGDSQLLIGMRLHSLIFSAICTTPFVALSYDPKIDAFASLCDQPVIGHVEKDNWGPDDLWETIRRILSMEEWKQAELRRKVSEHQYNAKKTPEMVFETFIQELKCEQSY</sequence>
<comment type="caution">
    <text evidence="2">The sequence shown here is derived from an EMBL/GenBank/DDBJ whole genome shotgun (WGS) entry which is preliminary data.</text>
</comment>
<dbReference type="SUPFAM" id="SSF53756">
    <property type="entry name" value="UDP-Glycosyltransferase/glycogen phosphorylase"/>
    <property type="match status" value="1"/>
</dbReference>
<evidence type="ECO:0000259" key="1">
    <source>
        <dbReference type="Pfam" id="PF04230"/>
    </source>
</evidence>
<protein>
    <submittedName>
        <fullName evidence="2">Colanic acid biosynthesis protein</fullName>
    </submittedName>
</protein>
<evidence type="ECO:0000313" key="2">
    <source>
        <dbReference type="EMBL" id="GAQ16872.1"/>
    </source>
</evidence>
<dbReference type="EMBL" id="BBXV01000011">
    <property type="protein sequence ID" value="GAQ16872.1"/>
    <property type="molecule type" value="Genomic_DNA"/>
</dbReference>
<accession>A0A0U9H9Q2</accession>
<gene>
    <name evidence="2" type="ORF">OPHB3_0796</name>
</gene>
<dbReference type="RefSeq" id="WP_058949466.1">
    <property type="nucleotide sequence ID" value="NZ_BBXV01000011.1"/>
</dbReference>
<name>A0A0U9H9Q2_9BACI</name>
<dbReference type="OrthoDB" id="3199616at2"/>
<dbReference type="InterPro" id="IPR007345">
    <property type="entry name" value="Polysacch_pyruvyl_Trfase"/>
</dbReference>
<dbReference type="NCBIfam" id="TIGR03609">
    <property type="entry name" value="S_layer_CsaB"/>
    <property type="match status" value="1"/>
</dbReference>
<proteinExistence type="predicted"/>
<reference evidence="2 3" key="2">
    <citation type="journal article" date="2016" name="Genome Announc.">
        <title>Draft Genome Sequence of Oceanobacillus picturae Heshi-B3, Isolated from Fermented Rice Bran in a Traditional Japanese Seafood Dish.</title>
        <authorList>
            <person name="Akuzawa S."/>
            <person name="Nagaoka J."/>
            <person name="Kanekatsu M."/>
            <person name="Kanesaki Y."/>
            <person name="Suzuki T."/>
        </authorList>
    </citation>
    <scope>NUCLEOTIDE SEQUENCE [LARGE SCALE GENOMIC DNA]</scope>
    <source>
        <strain evidence="2 3">Heshi-B3</strain>
    </source>
</reference>
<dbReference type="Proteomes" id="UP000052946">
    <property type="component" value="Unassembled WGS sequence"/>
</dbReference>
<dbReference type="Pfam" id="PF04230">
    <property type="entry name" value="PS_pyruv_trans"/>
    <property type="match status" value="1"/>
</dbReference>
<dbReference type="InterPro" id="IPR019896">
    <property type="entry name" value="Polysacch_pyruvyl_Trfase_CsaB"/>
</dbReference>
<dbReference type="Gene3D" id="3.40.50.2000">
    <property type="entry name" value="Glycogen Phosphorylase B"/>
    <property type="match status" value="1"/>
</dbReference>
<organism evidence="2 3">
    <name type="scientific">Oceanobacillus picturae</name>
    <dbReference type="NCBI Taxonomy" id="171693"/>
    <lineage>
        <taxon>Bacteria</taxon>
        <taxon>Bacillati</taxon>
        <taxon>Bacillota</taxon>
        <taxon>Bacilli</taxon>
        <taxon>Bacillales</taxon>
        <taxon>Bacillaceae</taxon>
        <taxon>Oceanobacillus</taxon>
    </lineage>
</organism>
<feature type="domain" description="Polysaccharide pyruvyl transferase" evidence="1">
    <location>
        <begin position="13"/>
        <end position="288"/>
    </location>
</feature>
<dbReference type="AlphaFoldDB" id="A0A0U9H9Q2"/>
<reference evidence="3" key="1">
    <citation type="submission" date="2015-07" db="EMBL/GenBank/DDBJ databases">
        <title>Draft Genome Sequence of Oceanobacillus picturae Heshi-B3 that Was Isolated from Fermented Rice Bran with Aging Salted Mackerel, Which Was Named Heshiko as Traditional Fermented Seafood in Japan.</title>
        <authorList>
            <person name="Akuzawa S."/>
            <person name="Nakagawa J."/>
            <person name="Kanekatsu T."/>
            <person name="Kanesaki Y."/>
            <person name="Suzuki T."/>
        </authorList>
    </citation>
    <scope>NUCLEOTIDE SEQUENCE [LARGE SCALE GENOMIC DNA]</scope>
    <source>
        <strain evidence="3">Heshi-B3</strain>
    </source>
</reference>